<dbReference type="OrthoDB" id="420884at2759"/>
<dbReference type="GO" id="GO:0005543">
    <property type="term" value="F:phospholipid binding"/>
    <property type="evidence" value="ECO:0000318"/>
    <property type="project" value="GO_Central"/>
</dbReference>
<dbReference type="GO" id="GO:0031369">
    <property type="term" value="F:translation initiation factor binding"/>
    <property type="evidence" value="ECO:0000318"/>
    <property type="project" value="GO_Central"/>
</dbReference>
<feature type="compositionally biased region" description="Acidic residues" evidence="16">
    <location>
        <begin position="189"/>
        <end position="216"/>
    </location>
</feature>
<evidence type="ECO:0000256" key="1">
    <source>
        <dbReference type="ARBA" id="ARBA00004335"/>
    </source>
</evidence>
<comment type="similarity">
    <text evidence="3">Belongs to the GLE1 family.</text>
</comment>
<dbReference type="GO" id="GO:0016973">
    <property type="term" value="P:poly(A)+ mRNA export from nucleus"/>
    <property type="evidence" value="ECO:0000318"/>
    <property type="project" value="GO_Central"/>
</dbReference>
<evidence type="ECO:0000256" key="14">
    <source>
        <dbReference type="ARBA" id="ARBA00075092"/>
    </source>
</evidence>
<keyword evidence="5" id="KW-0509">mRNA transport</keyword>
<dbReference type="STRING" id="237631.A0A0D1EAJ2"/>
<feature type="compositionally biased region" description="Basic residues" evidence="16">
    <location>
        <begin position="55"/>
        <end position="65"/>
    </location>
</feature>
<evidence type="ECO:0000256" key="16">
    <source>
        <dbReference type="SAM" id="MobiDB-lite"/>
    </source>
</evidence>
<protein>
    <recommendedName>
        <fullName evidence="12">mRNA export factor GLE1</fullName>
    </recommendedName>
    <alternativeName>
        <fullName evidence="14">Nuclear pore protein GLE1</fullName>
    </alternativeName>
    <alternativeName>
        <fullName evidence="13">Nucleoporin GLE1</fullName>
    </alternativeName>
    <alternativeName>
        <fullName evidence="15">RNA export factor GLE1</fullName>
    </alternativeName>
</protein>
<name>A0A0D1EAJ2_MYCMD</name>
<dbReference type="Pfam" id="PF07817">
    <property type="entry name" value="GLE1"/>
    <property type="match status" value="1"/>
</dbReference>
<sequence>MRFTLDSASDISADEQPSPTVVRTSLPHQALARITSQAAKPHNFSASPTSSSQKPARKGILRHTSSHNSTTSNSQRRQRFRDDNYDEDAHSTLNAHQDQTELTPHSHTYDVPISSTLPHRARRRSVTPSFELVGMPSPSASSSRLTPNSPGPSSLKSSGRPSSTASRSLPPWMRPSNRLHRSQPYEFPDSSEDENTALSSSEDDDSISDADEDNSDDLSSPQTSPYDQERRTDSEEEAWPDDSSSHRHYTSSRPEASRQRGNTSTAKLASIASDDWEEWNRNAAQLAWYRARTLKRDTTTADAGSLARSKSKPVATPTVDNDVEEVQALLSSLNMRRTQEEAEVKKAFEARNKDLWSGIDACILAAETEARKVAAAEAARLEAVRKSQEEAERKAAQARQAELEQIEAEKKAAQADAERRKKEQEAEADKQKLEAAEQEKVRAMGGTGDDIRKAALTEYDEWMTKIRHIKTNLLPTISSNPDLRKQCFAAKRQITPKIGQLTNSRQEITRITQAIASVLDAAKQAAASGTGDVYTWILNHLSKCLIRQAEQEVAAKQDTAYPLARVVVWLLLLGHVELGDVLMARLCKKCPWVVPVWPGRGKDMDEASYRKVMGYKSADETTENYSNRMNGITAFFFAILQTVPTVPTNTTNLDVESIPSHLRSTTLWRWAVRAIAPCSSNVAFLDHPMCPNIWSVFVEIAGDRALNVYGKQMRKIFALLLKDGVQGKRAGWWKHADDKPYVKAATVRLELLLMDWSTSAGQMIVKGATKGVEMEP</sequence>
<feature type="compositionally biased region" description="Low complexity" evidence="16">
    <location>
        <begin position="147"/>
        <end position="168"/>
    </location>
</feature>
<comment type="subcellular location">
    <subcellularLocation>
        <location evidence="1">Nucleus membrane</location>
        <topology evidence="1">Peripheral membrane protein</topology>
        <orientation evidence="1">Cytoplasmic side</orientation>
    </subcellularLocation>
    <subcellularLocation>
        <location evidence="2">Nucleus</location>
        <location evidence="2">Nuclear pore complex</location>
    </subcellularLocation>
</comment>
<evidence type="ECO:0000256" key="9">
    <source>
        <dbReference type="ARBA" id="ARBA00023132"/>
    </source>
</evidence>
<keyword evidence="9" id="KW-0906">Nuclear pore complex</keyword>
<dbReference type="InterPro" id="IPR038506">
    <property type="entry name" value="GLE1-like_sf"/>
</dbReference>
<keyword evidence="7" id="KW-0811">Translocation</keyword>
<dbReference type="VEuPathDB" id="FungiDB:UMAG_10234"/>
<dbReference type="GO" id="GO:0015031">
    <property type="term" value="P:protein transport"/>
    <property type="evidence" value="ECO:0007669"/>
    <property type="project" value="UniProtKB-KW"/>
</dbReference>
<evidence type="ECO:0000256" key="6">
    <source>
        <dbReference type="ARBA" id="ARBA00022927"/>
    </source>
</evidence>
<dbReference type="AlphaFoldDB" id="A0A0D1EAJ2"/>
<dbReference type="GO" id="GO:0000822">
    <property type="term" value="F:inositol hexakisphosphate binding"/>
    <property type="evidence" value="ECO:0000318"/>
    <property type="project" value="GO_Central"/>
</dbReference>
<evidence type="ECO:0000256" key="8">
    <source>
        <dbReference type="ARBA" id="ARBA00023054"/>
    </source>
</evidence>
<keyword evidence="8" id="KW-0175">Coiled coil</keyword>
<dbReference type="Proteomes" id="UP000000561">
    <property type="component" value="Chromosome 2"/>
</dbReference>
<evidence type="ECO:0000256" key="4">
    <source>
        <dbReference type="ARBA" id="ARBA00022448"/>
    </source>
</evidence>
<dbReference type="Gene3D" id="1.25.40.510">
    <property type="entry name" value="GLE1-like"/>
    <property type="match status" value="1"/>
</dbReference>
<evidence type="ECO:0000256" key="15">
    <source>
        <dbReference type="ARBA" id="ARBA00075681"/>
    </source>
</evidence>
<feature type="compositionally biased region" description="Basic and acidic residues" evidence="16">
    <location>
        <begin position="407"/>
        <end position="442"/>
    </location>
</feature>
<feature type="region of interest" description="Disordered" evidence="16">
    <location>
        <begin position="1"/>
        <end position="80"/>
    </location>
</feature>
<feature type="region of interest" description="Disordered" evidence="16">
    <location>
        <begin position="96"/>
        <end position="275"/>
    </location>
</feature>
<dbReference type="GO" id="GO:0005737">
    <property type="term" value="C:cytoplasm"/>
    <property type="evidence" value="ECO:0000318"/>
    <property type="project" value="GO_Central"/>
</dbReference>
<feature type="compositionally biased region" description="Polar residues" evidence="16">
    <location>
        <begin position="34"/>
        <end position="54"/>
    </location>
</feature>
<dbReference type="InParanoid" id="A0A0D1EAJ2"/>
<feature type="compositionally biased region" description="Polar residues" evidence="16">
    <location>
        <begin position="251"/>
        <end position="267"/>
    </location>
</feature>
<accession>A0A0D1EAJ2</accession>
<keyword evidence="10" id="KW-0472">Membrane</keyword>
<evidence type="ECO:0000313" key="18">
    <source>
        <dbReference type="Proteomes" id="UP000000561"/>
    </source>
</evidence>
<evidence type="ECO:0000256" key="3">
    <source>
        <dbReference type="ARBA" id="ARBA00011056"/>
    </source>
</evidence>
<evidence type="ECO:0000256" key="2">
    <source>
        <dbReference type="ARBA" id="ARBA00004567"/>
    </source>
</evidence>
<evidence type="ECO:0000256" key="12">
    <source>
        <dbReference type="ARBA" id="ARBA00026227"/>
    </source>
</evidence>
<dbReference type="RefSeq" id="XP_011387320.1">
    <property type="nucleotide sequence ID" value="XM_011389018.1"/>
</dbReference>
<reference evidence="17 18" key="1">
    <citation type="journal article" date="2006" name="Nature">
        <title>Insights from the genome of the biotrophic fungal plant pathogen Ustilago maydis.</title>
        <authorList>
            <person name="Kamper J."/>
            <person name="Kahmann R."/>
            <person name="Bolker M."/>
            <person name="Ma L.J."/>
            <person name="Brefort T."/>
            <person name="Saville B.J."/>
            <person name="Banuett F."/>
            <person name="Kronstad J.W."/>
            <person name="Gold S.E."/>
            <person name="Muller O."/>
            <person name="Perlin M.H."/>
            <person name="Wosten H.A."/>
            <person name="de Vries R."/>
            <person name="Ruiz-Herrera J."/>
            <person name="Reynaga-Pena C.G."/>
            <person name="Snetselaar K."/>
            <person name="McCann M."/>
            <person name="Perez-Martin J."/>
            <person name="Feldbrugge M."/>
            <person name="Basse C.W."/>
            <person name="Steinberg G."/>
            <person name="Ibeas J.I."/>
            <person name="Holloman W."/>
            <person name="Guzman P."/>
            <person name="Farman M."/>
            <person name="Stajich J.E."/>
            <person name="Sentandreu R."/>
            <person name="Gonzalez-Prieto J.M."/>
            <person name="Kennell J.C."/>
            <person name="Molina L."/>
            <person name="Schirawski J."/>
            <person name="Mendoza-Mendoza A."/>
            <person name="Greilinger D."/>
            <person name="Munch K."/>
            <person name="Rossel N."/>
            <person name="Scherer M."/>
            <person name="Vranes M."/>
            <person name="Ladendorf O."/>
            <person name="Vincon V."/>
            <person name="Fuchs U."/>
            <person name="Sandrock B."/>
            <person name="Meng S."/>
            <person name="Ho E.C."/>
            <person name="Cahill M.J."/>
            <person name="Boyce K.J."/>
            <person name="Klose J."/>
            <person name="Klosterman S.J."/>
            <person name="Deelstra H.J."/>
            <person name="Ortiz-Castellanos L."/>
            <person name="Li W."/>
            <person name="Sanchez-Alonso P."/>
            <person name="Schreier P.H."/>
            <person name="Hauser-Hahn I."/>
            <person name="Vaupel M."/>
            <person name="Koopmann E."/>
            <person name="Friedrich G."/>
            <person name="Voss H."/>
            <person name="Schluter T."/>
            <person name="Margolis J."/>
            <person name="Platt D."/>
            <person name="Swimmer C."/>
            <person name="Gnirke A."/>
            <person name="Chen F."/>
            <person name="Vysotskaia V."/>
            <person name="Mannhaupt G."/>
            <person name="Guldener U."/>
            <person name="Munsterkotter M."/>
            <person name="Haase D."/>
            <person name="Oesterheld M."/>
            <person name="Mewes H.W."/>
            <person name="Mauceli E.W."/>
            <person name="DeCaprio D."/>
            <person name="Wade C.M."/>
            <person name="Butler J."/>
            <person name="Young S."/>
            <person name="Jaffe D.B."/>
            <person name="Calvo S."/>
            <person name="Nusbaum C."/>
            <person name="Galagan J."/>
            <person name="Birren B.W."/>
        </authorList>
    </citation>
    <scope>NUCLEOTIDE SEQUENCE [LARGE SCALE GENOMIC DNA]</scope>
    <source>
        <strain evidence="18">DSM 14603 / FGSC 9021 / UM521</strain>
    </source>
</reference>
<dbReference type="GeneID" id="23566292"/>
<dbReference type="EMBL" id="CM003141">
    <property type="protein sequence ID" value="KIS71405.1"/>
    <property type="molecule type" value="Genomic_DNA"/>
</dbReference>
<dbReference type="PANTHER" id="PTHR12960:SF0">
    <property type="entry name" value="MRNA EXPORT FACTOR GLE1"/>
    <property type="match status" value="1"/>
</dbReference>
<dbReference type="InterPro" id="IPR012476">
    <property type="entry name" value="GLE1"/>
</dbReference>
<keyword evidence="18" id="KW-1185">Reference proteome</keyword>
<evidence type="ECO:0000313" key="17">
    <source>
        <dbReference type="EMBL" id="KIS71405.1"/>
    </source>
</evidence>
<keyword evidence="6" id="KW-0653">Protein transport</keyword>
<evidence type="ECO:0000256" key="5">
    <source>
        <dbReference type="ARBA" id="ARBA00022816"/>
    </source>
</evidence>
<dbReference type="KEGG" id="uma:UMAG_10234"/>
<dbReference type="FunFam" id="1.25.40.510:FF:000003">
    <property type="entry name" value="Nucleoporin GLE1"/>
    <property type="match status" value="1"/>
</dbReference>
<feature type="region of interest" description="Disordered" evidence="16">
    <location>
        <begin position="392"/>
        <end position="446"/>
    </location>
</feature>
<evidence type="ECO:0000256" key="10">
    <source>
        <dbReference type="ARBA" id="ARBA00023136"/>
    </source>
</evidence>
<organism evidence="17 18">
    <name type="scientific">Mycosarcoma maydis</name>
    <name type="common">Corn smut fungus</name>
    <name type="synonym">Ustilago maydis</name>
    <dbReference type="NCBI Taxonomy" id="5270"/>
    <lineage>
        <taxon>Eukaryota</taxon>
        <taxon>Fungi</taxon>
        <taxon>Dikarya</taxon>
        <taxon>Basidiomycota</taxon>
        <taxon>Ustilaginomycotina</taxon>
        <taxon>Ustilaginomycetes</taxon>
        <taxon>Ustilaginales</taxon>
        <taxon>Ustilaginaceae</taxon>
        <taxon>Mycosarcoma</taxon>
    </lineage>
</organism>
<proteinExistence type="inferred from homology"/>
<dbReference type="PANTHER" id="PTHR12960">
    <property type="entry name" value="GLE-1-RELATED"/>
    <property type="match status" value="1"/>
</dbReference>
<gene>
    <name evidence="17" type="ORF">UMAG_10234</name>
</gene>
<keyword evidence="4" id="KW-0813">Transport</keyword>
<evidence type="ECO:0000256" key="13">
    <source>
        <dbReference type="ARBA" id="ARBA00029983"/>
    </source>
</evidence>
<dbReference type="GO" id="GO:0031965">
    <property type="term" value="C:nuclear membrane"/>
    <property type="evidence" value="ECO:0007669"/>
    <property type="project" value="UniProtKB-SubCell"/>
</dbReference>
<dbReference type="GO" id="GO:0044614">
    <property type="term" value="C:nuclear pore cytoplasmic filaments"/>
    <property type="evidence" value="ECO:0000318"/>
    <property type="project" value="GO_Central"/>
</dbReference>
<feature type="compositionally biased region" description="Polar residues" evidence="16">
    <location>
        <begin position="1"/>
        <end position="27"/>
    </location>
</feature>
<feature type="compositionally biased region" description="Polar residues" evidence="16">
    <location>
        <begin position="96"/>
        <end position="106"/>
    </location>
</feature>
<evidence type="ECO:0000256" key="11">
    <source>
        <dbReference type="ARBA" id="ARBA00023242"/>
    </source>
</evidence>
<evidence type="ECO:0000256" key="7">
    <source>
        <dbReference type="ARBA" id="ARBA00023010"/>
    </source>
</evidence>
<dbReference type="eggNOG" id="KOG2412">
    <property type="taxonomic scope" value="Eukaryota"/>
</dbReference>
<feature type="region of interest" description="Disordered" evidence="16">
    <location>
        <begin position="297"/>
        <end position="318"/>
    </location>
</feature>
<keyword evidence="11" id="KW-0539">Nucleus</keyword>